<evidence type="ECO:0000256" key="6">
    <source>
        <dbReference type="PROSITE-ProRule" id="PRU00169"/>
    </source>
</evidence>
<feature type="modified residue" description="4-aspartylphosphate" evidence="6">
    <location>
        <position position="49"/>
    </location>
</feature>
<feature type="domain" description="OmpR/PhoB-type" evidence="9">
    <location>
        <begin position="129"/>
        <end position="224"/>
    </location>
</feature>
<evidence type="ECO:0000313" key="10">
    <source>
        <dbReference type="EMBL" id="MDX8036735.1"/>
    </source>
</evidence>
<dbReference type="InterPro" id="IPR011006">
    <property type="entry name" value="CheY-like_superfamily"/>
</dbReference>
<dbReference type="InterPro" id="IPR036388">
    <property type="entry name" value="WH-like_DNA-bd_sf"/>
</dbReference>
<dbReference type="InterPro" id="IPR016032">
    <property type="entry name" value="Sig_transdc_resp-reg_C-effctor"/>
</dbReference>
<keyword evidence="1 6" id="KW-0597">Phosphoprotein</keyword>
<organism evidence="10 11">
    <name type="scientific">Lentzea miocenica</name>
    <dbReference type="NCBI Taxonomy" id="3095431"/>
    <lineage>
        <taxon>Bacteria</taxon>
        <taxon>Bacillati</taxon>
        <taxon>Actinomycetota</taxon>
        <taxon>Actinomycetes</taxon>
        <taxon>Pseudonocardiales</taxon>
        <taxon>Pseudonocardiaceae</taxon>
        <taxon>Lentzea</taxon>
    </lineage>
</organism>
<dbReference type="Gene3D" id="1.10.10.10">
    <property type="entry name" value="Winged helix-like DNA-binding domain superfamily/Winged helix DNA-binding domain"/>
    <property type="match status" value="1"/>
</dbReference>
<dbReference type="Pfam" id="PF00072">
    <property type="entry name" value="Response_reg"/>
    <property type="match status" value="1"/>
</dbReference>
<evidence type="ECO:0000256" key="4">
    <source>
        <dbReference type="ARBA" id="ARBA00023163"/>
    </source>
</evidence>
<evidence type="ECO:0000256" key="5">
    <source>
        <dbReference type="ARBA" id="ARBA00041201"/>
    </source>
</evidence>
<dbReference type="Gene3D" id="6.10.250.690">
    <property type="match status" value="1"/>
</dbReference>
<dbReference type="SUPFAM" id="SSF52172">
    <property type="entry name" value="CheY-like"/>
    <property type="match status" value="1"/>
</dbReference>
<proteinExistence type="predicted"/>
<evidence type="ECO:0000256" key="2">
    <source>
        <dbReference type="ARBA" id="ARBA00023015"/>
    </source>
</evidence>
<evidence type="ECO:0000256" key="3">
    <source>
        <dbReference type="ARBA" id="ARBA00023125"/>
    </source>
</evidence>
<comment type="caution">
    <text evidence="10">The sequence shown here is derived from an EMBL/GenBank/DDBJ whole genome shotgun (WGS) entry which is preliminary data.</text>
</comment>
<evidence type="ECO:0000259" key="8">
    <source>
        <dbReference type="PROSITE" id="PS50110"/>
    </source>
</evidence>
<feature type="domain" description="Response regulatory" evidence="8">
    <location>
        <begin position="2"/>
        <end position="113"/>
    </location>
</feature>
<dbReference type="InterPro" id="IPR039420">
    <property type="entry name" value="WalR-like"/>
</dbReference>
<dbReference type="Proteomes" id="UP001285521">
    <property type="component" value="Unassembled WGS sequence"/>
</dbReference>
<evidence type="ECO:0000256" key="7">
    <source>
        <dbReference type="PROSITE-ProRule" id="PRU01091"/>
    </source>
</evidence>
<dbReference type="RefSeq" id="WP_319971729.1">
    <property type="nucleotide sequence ID" value="NZ_JAXAVW010000048.1"/>
</dbReference>
<dbReference type="PROSITE" id="PS50110">
    <property type="entry name" value="RESPONSE_REGULATORY"/>
    <property type="match status" value="1"/>
</dbReference>
<dbReference type="SMART" id="SM00448">
    <property type="entry name" value="REC"/>
    <property type="match status" value="1"/>
</dbReference>
<keyword evidence="2" id="KW-0805">Transcription regulation</keyword>
<dbReference type="Gene3D" id="3.40.50.2300">
    <property type="match status" value="1"/>
</dbReference>
<evidence type="ECO:0000313" key="11">
    <source>
        <dbReference type="Proteomes" id="UP001285521"/>
    </source>
</evidence>
<dbReference type="PANTHER" id="PTHR48111">
    <property type="entry name" value="REGULATOR OF RPOS"/>
    <property type="match status" value="1"/>
</dbReference>
<dbReference type="Pfam" id="PF00486">
    <property type="entry name" value="Trans_reg_C"/>
    <property type="match status" value="1"/>
</dbReference>
<dbReference type="SUPFAM" id="SSF46894">
    <property type="entry name" value="C-terminal effector domain of the bipartite response regulators"/>
    <property type="match status" value="1"/>
</dbReference>
<dbReference type="SMART" id="SM00862">
    <property type="entry name" value="Trans_reg_C"/>
    <property type="match status" value="1"/>
</dbReference>
<gene>
    <name evidence="10" type="ORF">SK803_41625</name>
</gene>
<sequence length="232" mass="25502">MRILLIEDDDHVADALREALVRFGHTTDHITQGAEAVGAAEQADFVLLDLGLPDLDGQEVCHRLRESSQVPIMVLSARTEEIDRVLLLQAGADDYLVKPFSTRELVARIDAVSRRSLRTAVAIEPGQSDSPIQLGPLSVEPRTRKASVDGRSIALTRREFDLLLALLADPGAVRHREDLINEAWDPNWHGSTRTLDVHVSSLRTKLGHRDWITSVRGVGFRLAVPAAMSTGS</sequence>
<reference evidence="10 11" key="1">
    <citation type="submission" date="2023-11" db="EMBL/GenBank/DDBJ databases">
        <title>Lentzea sokolovensis, sp. nov., Lentzea kristufkii, sp. nov., and Lentzea miocenensis, sp. nov., rare actinobacteria from Sokolov Coal Basin, Miocene lacustrine sediment, Czech Republic.</title>
        <authorList>
            <person name="Lara A."/>
            <person name="Kotroba L."/>
            <person name="Nouioui I."/>
            <person name="Neumann-Schaal M."/>
            <person name="Mast Y."/>
            <person name="Chronakova A."/>
        </authorList>
    </citation>
    <scope>NUCLEOTIDE SEQUENCE [LARGE SCALE GENOMIC DNA]</scope>
    <source>
        <strain evidence="10 11">BCCO 10_0856</strain>
    </source>
</reference>
<keyword evidence="4" id="KW-0804">Transcription</keyword>
<evidence type="ECO:0000256" key="1">
    <source>
        <dbReference type="ARBA" id="ARBA00022553"/>
    </source>
</evidence>
<keyword evidence="11" id="KW-1185">Reference proteome</keyword>
<dbReference type="PROSITE" id="PS51755">
    <property type="entry name" value="OMPR_PHOB"/>
    <property type="match status" value="1"/>
</dbReference>
<feature type="DNA-binding region" description="OmpR/PhoB-type" evidence="7">
    <location>
        <begin position="129"/>
        <end position="224"/>
    </location>
</feature>
<dbReference type="EMBL" id="JAXAVW010000048">
    <property type="protein sequence ID" value="MDX8036735.1"/>
    <property type="molecule type" value="Genomic_DNA"/>
</dbReference>
<dbReference type="PANTHER" id="PTHR48111:SF72">
    <property type="entry name" value="SENSORY TRANSDUCTION PROTEIN REGX3"/>
    <property type="match status" value="1"/>
</dbReference>
<dbReference type="InterPro" id="IPR001789">
    <property type="entry name" value="Sig_transdc_resp-reg_receiver"/>
</dbReference>
<keyword evidence="3 7" id="KW-0238">DNA-binding</keyword>
<dbReference type="InterPro" id="IPR001867">
    <property type="entry name" value="OmpR/PhoB-type_DNA-bd"/>
</dbReference>
<accession>A0ABU4TEX0</accession>
<protein>
    <recommendedName>
        <fullName evidence="5">Sensory transduction protein RegX3</fullName>
    </recommendedName>
</protein>
<evidence type="ECO:0000259" key="9">
    <source>
        <dbReference type="PROSITE" id="PS51755"/>
    </source>
</evidence>
<dbReference type="CDD" id="cd00383">
    <property type="entry name" value="trans_reg_C"/>
    <property type="match status" value="1"/>
</dbReference>
<name>A0ABU4TEX0_9PSEU</name>